<organism evidence="4 5">
    <name type="scientific">Lolium multiflorum</name>
    <name type="common">Italian ryegrass</name>
    <name type="synonym">Lolium perenne subsp. multiflorum</name>
    <dbReference type="NCBI Taxonomy" id="4521"/>
    <lineage>
        <taxon>Eukaryota</taxon>
        <taxon>Viridiplantae</taxon>
        <taxon>Streptophyta</taxon>
        <taxon>Embryophyta</taxon>
        <taxon>Tracheophyta</taxon>
        <taxon>Spermatophyta</taxon>
        <taxon>Magnoliopsida</taxon>
        <taxon>Liliopsida</taxon>
        <taxon>Poales</taxon>
        <taxon>Poaceae</taxon>
        <taxon>BOP clade</taxon>
        <taxon>Pooideae</taxon>
        <taxon>Poodae</taxon>
        <taxon>Poeae</taxon>
        <taxon>Poeae Chloroplast Group 2 (Poeae type)</taxon>
        <taxon>Loliodinae</taxon>
        <taxon>Loliinae</taxon>
        <taxon>Lolium</taxon>
    </lineage>
</organism>
<dbReference type="Pfam" id="PF08387">
    <property type="entry name" value="FBD"/>
    <property type="match status" value="1"/>
</dbReference>
<feature type="domain" description="FBD" evidence="2">
    <location>
        <begin position="382"/>
        <end position="417"/>
    </location>
</feature>
<evidence type="ECO:0000259" key="2">
    <source>
        <dbReference type="Pfam" id="PF08387"/>
    </source>
</evidence>
<comment type="caution">
    <text evidence="4">The sequence shown here is derived from an EMBL/GenBank/DDBJ whole genome shotgun (WGS) entry which is preliminary data.</text>
</comment>
<gene>
    <name evidence="4" type="ORF">QYE76_017908</name>
</gene>
<dbReference type="CDD" id="cd22160">
    <property type="entry name" value="F-box_AtFBL13-like"/>
    <property type="match status" value="1"/>
</dbReference>
<dbReference type="InterPro" id="IPR001810">
    <property type="entry name" value="F-box_dom"/>
</dbReference>
<dbReference type="EMBL" id="JAUUTY010000041">
    <property type="protein sequence ID" value="KAK1603443.1"/>
    <property type="molecule type" value="Genomic_DNA"/>
</dbReference>
<dbReference type="Gene3D" id="1.20.1280.50">
    <property type="match status" value="1"/>
</dbReference>
<dbReference type="PANTHER" id="PTHR32141:SF42">
    <property type="entry name" value="F-BOX DOMAIN-CONTAINING PROTEIN"/>
    <property type="match status" value="1"/>
</dbReference>
<feature type="domain" description="F-box/LRR-repeat protein 15/At3g58940/PEG3-like LRR" evidence="3">
    <location>
        <begin position="125"/>
        <end position="358"/>
    </location>
</feature>
<reference evidence="4" key="1">
    <citation type="submission" date="2023-07" db="EMBL/GenBank/DDBJ databases">
        <title>A chromosome-level genome assembly of Lolium multiflorum.</title>
        <authorList>
            <person name="Chen Y."/>
            <person name="Copetti D."/>
            <person name="Kolliker R."/>
            <person name="Studer B."/>
        </authorList>
    </citation>
    <scope>NUCLEOTIDE SEQUENCE</scope>
    <source>
        <strain evidence="4">02402/16</strain>
        <tissue evidence="4">Leaf</tissue>
    </source>
</reference>
<dbReference type="InterPro" id="IPR036047">
    <property type="entry name" value="F-box-like_dom_sf"/>
</dbReference>
<evidence type="ECO:0000313" key="5">
    <source>
        <dbReference type="Proteomes" id="UP001231189"/>
    </source>
</evidence>
<sequence length="483" mass="53626">MAAAVLHVLRWFPGGEAIARAKHSFLSCSDADGGYEDRISALHDHLLHNILSRLPAKDAARTAALASRWRHLWRSTPLVFHDHHLLPSRDRAHVAAVARVLAAHPGPFRTVSIGYCDFGCHDRELAEWPRLLAAKGVQDLALVNMPADFDRLPAVPADVLRCDTFRRLLLGFWKFPDAGADLPAGGADGFPHLWELIMFGNDMPGGRDLDHLLARCPVLHTFAVSLSKMFQRVHLRNQSFRCVLLWHCFVEEVAVMDSPLLERLILWEIVVGEDFSVAVRVKIAAGVPKLQVLGYLEPRLHQLQIGDIVIKPDTMASPSTMVPSVKILALKVNFGVLKEVKMLASILRCFPNVDTLHIESLIGADGPTGKRNAKFWRGLCLPIKCVTSRVKKMFIHEFHGHRSEIEFLKFAARSAEKLGALLVGVTEEIQASARKLSEATAKVAAVSRTWACGECIVLVLGPRVDDVWSFRKASDLSVKDPFH</sequence>
<evidence type="ECO:0000259" key="3">
    <source>
        <dbReference type="Pfam" id="PF24758"/>
    </source>
</evidence>
<dbReference type="InterPro" id="IPR055302">
    <property type="entry name" value="F-box_dom-containing"/>
</dbReference>
<dbReference type="SUPFAM" id="SSF81383">
    <property type="entry name" value="F-box domain"/>
    <property type="match status" value="1"/>
</dbReference>
<name>A0AAD8QIL5_LOLMU</name>
<evidence type="ECO:0000313" key="4">
    <source>
        <dbReference type="EMBL" id="KAK1603443.1"/>
    </source>
</evidence>
<accession>A0AAD8QIL5</accession>
<dbReference type="Pfam" id="PF00646">
    <property type="entry name" value="F-box"/>
    <property type="match status" value="1"/>
</dbReference>
<dbReference type="Proteomes" id="UP001231189">
    <property type="component" value="Unassembled WGS sequence"/>
</dbReference>
<evidence type="ECO:0000259" key="1">
    <source>
        <dbReference type="Pfam" id="PF00646"/>
    </source>
</evidence>
<dbReference type="SUPFAM" id="SSF52047">
    <property type="entry name" value="RNI-like"/>
    <property type="match status" value="1"/>
</dbReference>
<proteinExistence type="predicted"/>
<dbReference type="InterPro" id="IPR055411">
    <property type="entry name" value="LRR_FXL15/At3g58940/PEG3-like"/>
</dbReference>
<keyword evidence="5" id="KW-1185">Reference proteome</keyword>
<dbReference type="PANTHER" id="PTHR32141">
    <property type="match status" value="1"/>
</dbReference>
<protein>
    <recommendedName>
        <fullName evidence="6">FBD domain-containing protein</fullName>
    </recommendedName>
</protein>
<dbReference type="Pfam" id="PF24758">
    <property type="entry name" value="LRR_At5g56370"/>
    <property type="match status" value="1"/>
</dbReference>
<dbReference type="InterPro" id="IPR006566">
    <property type="entry name" value="FBD"/>
</dbReference>
<feature type="domain" description="F-box" evidence="1">
    <location>
        <begin position="39"/>
        <end position="79"/>
    </location>
</feature>
<dbReference type="AlphaFoldDB" id="A0AAD8QIL5"/>
<evidence type="ECO:0008006" key="6">
    <source>
        <dbReference type="Google" id="ProtNLM"/>
    </source>
</evidence>
<dbReference type="InterPro" id="IPR053781">
    <property type="entry name" value="F-box_AtFBL13-like"/>
</dbReference>